<keyword evidence="1" id="KW-1133">Transmembrane helix</keyword>
<protein>
    <submittedName>
        <fullName evidence="2">Uncharacterized protein</fullName>
    </submittedName>
</protein>
<keyword evidence="1" id="KW-0812">Transmembrane</keyword>
<keyword evidence="3" id="KW-1185">Reference proteome</keyword>
<accession>A0ABT2FUY4</accession>
<organism evidence="2 3">
    <name type="scientific">Corynebacterium lemuris</name>
    <dbReference type="NCBI Taxonomy" id="1859292"/>
    <lineage>
        <taxon>Bacteria</taxon>
        <taxon>Bacillati</taxon>
        <taxon>Actinomycetota</taxon>
        <taxon>Actinomycetes</taxon>
        <taxon>Mycobacteriales</taxon>
        <taxon>Corynebacteriaceae</taxon>
        <taxon>Corynebacterium</taxon>
    </lineage>
</organism>
<dbReference type="RefSeq" id="WP_259426607.1">
    <property type="nucleotide sequence ID" value="NZ_JANWTC010000001.1"/>
</dbReference>
<sequence length="109" mass="12028">MAMLVSFGSAFAVLLMTVLFGFAEAAAGLLHPRIFFMYLVSFLLFLVTFASLPQWKHTGLFQRQVEDGAWEARGRLAVIATQWNLSNVDAIRNPGGTRVAALTGYVVYI</sequence>
<keyword evidence="1" id="KW-0472">Membrane</keyword>
<reference evidence="2 3" key="1">
    <citation type="submission" date="2022-08" db="EMBL/GenBank/DDBJ databases">
        <title>YIM 101645 draft genome.</title>
        <authorList>
            <person name="Chen X."/>
        </authorList>
    </citation>
    <scope>NUCLEOTIDE SEQUENCE [LARGE SCALE GENOMIC DNA]</scope>
    <source>
        <strain evidence="2 3">YIM 101645</strain>
    </source>
</reference>
<evidence type="ECO:0000256" key="1">
    <source>
        <dbReference type="SAM" id="Phobius"/>
    </source>
</evidence>
<comment type="caution">
    <text evidence="2">The sequence shown here is derived from an EMBL/GenBank/DDBJ whole genome shotgun (WGS) entry which is preliminary data.</text>
</comment>
<evidence type="ECO:0000313" key="3">
    <source>
        <dbReference type="Proteomes" id="UP001205965"/>
    </source>
</evidence>
<name>A0ABT2FUY4_9CORY</name>
<evidence type="ECO:0000313" key="2">
    <source>
        <dbReference type="EMBL" id="MCS5478580.1"/>
    </source>
</evidence>
<feature type="transmembrane region" description="Helical" evidence="1">
    <location>
        <begin position="35"/>
        <end position="53"/>
    </location>
</feature>
<dbReference type="Proteomes" id="UP001205965">
    <property type="component" value="Unassembled WGS sequence"/>
</dbReference>
<gene>
    <name evidence="2" type="ORF">NYP18_02810</name>
</gene>
<proteinExistence type="predicted"/>
<dbReference type="EMBL" id="JANWTC010000001">
    <property type="protein sequence ID" value="MCS5478580.1"/>
    <property type="molecule type" value="Genomic_DNA"/>
</dbReference>